<evidence type="ECO:0000313" key="1">
    <source>
        <dbReference type="EMBL" id="CAB4142765.1"/>
    </source>
</evidence>
<sequence length="93" mass="10138">MALRPKKRVTITLEMARDIRKAYAAGNDSQHTLARRFGVSQASVSRAILGKWNIGANPKNVETSEGTQVKKAADLAEAISWLMGTVRKGQEGK</sequence>
<dbReference type="EMBL" id="LR796419">
    <property type="protein sequence ID" value="CAB4142765.1"/>
    <property type="molecule type" value="Genomic_DNA"/>
</dbReference>
<protein>
    <submittedName>
        <fullName evidence="2">Uncharacterized protein</fullName>
    </submittedName>
</protein>
<gene>
    <name evidence="2" type="ORF">UFOVP1414_30</name>
    <name evidence="1" type="ORF">UFOVP442_47</name>
</gene>
<proteinExistence type="predicted"/>
<evidence type="ECO:0000313" key="2">
    <source>
        <dbReference type="EMBL" id="CAB4211835.1"/>
    </source>
</evidence>
<reference evidence="2" key="1">
    <citation type="submission" date="2020-05" db="EMBL/GenBank/DDBJ databases">
        <authorList>
            <person name="Chiriac C."/>
            <person name="Salcher M."/>
            <person name="Ghai R."/>
            <person name="Kavagutti S V."/>
        </authorList>
    </citation>
    <scope>NUCLEOTIDE SEQUENCE</scope>
</reference>
<name>A0A6J5SEL6_9CAUD</name>
<dbReference type="EMBL" id="LR797380">
    <property type="protein sequence ID" value="CAB4211835.1"/>
    <property type="molecule type" value="Genomic_DNA"/>
</dbReference>
<organism evidence="2">
    <name type="scientific">uncultured Caudovirales phage</name>
    <dbReference type="NCBI Taxonomy" id="2100421"/>
    <lineage>
        <taxon>Viruses</taxon>
        <taxon>Duplodnaviria</taxon>
        <taxon>Heunggongvirae</taxon>
        <taxon>Uroviricota</taxon>
        <taxon>Caudoviricetes</taxon>
        <taxon>Peduoviridae</taxon>
        <taxon>Maltschvirus</taxon>
        <taxon>Maltschvirus maltsch</taxon>
    </lineage>
</organism>
<accession>A0A6J5SEL6</accession>